<gene>
    <name evidence="2" type="ORF">EDD29_0840</name>
</gene>
<organism evidence="2 3">
    <name type="scientific">Actinocorallia herbida</name>
    <dbReference type="NCBI Taxonomy" id="58109"/>
    <lineage>
        <taxon>Bacteria</taxon>
        <taxon>Bacillati</taxon>
        <taxon>Actinomycetota</taxon>
        <taxon>Actinomycetes</taxon>
        <taxon>Streptosporangiales</taxon>
        <taxon>Thermomonosporaceae</taxon>
        <taxon>Actinocorallia</taxon>
    </lineage>
</organism>
<proteinExistence type="predicted"/>
<dbReference type="Proteomes" id="UP000272400">
    <property type="component" value="Unassembled WGS sequence"/>
</dbReference>
<keyword evidence="3" id="KW-1185">Reference proteome</keyword>
<comment type="caution">
    <text evidence="2">The sequence shown here is derived from an EMBL/GenBank/DDBJ whole genome shotgun (WGS) entry which is preliminary data.</text>
</comment>
<evidence type="ECO:0000313" key="3">
    <source>
        <dbReference type="Proteomes" id="UP000272400"/>
    </source>
</evidence>
<dbReference type="RefSeq" id="WP_123662435.1">
    <property type="nucleotide sequence ID" value="NZ_RJKE01000001.1"/>
</dbReference>
<dbReference type="AlphaFoldDB" id="A0A3N1CPV6"/>
<keyword evidence="1" id="KW-1133">Transmembrane helix</keyword>
<protein>
    <submittedName>
        <fullName evidence="2">Uncharacterized protein</fullName>
    </submittedName>
</protein>
<feature type="transmembrane region" description="Helical" evidence="1">
    <location>
        <begin position="622"/>
        <end position="643"/>
    </location>
</feature>
<keyword evidence="1" id="KW-0812">Transmembrane</keyword>
<keyword evidence="1" id="KW-0472">Membrane</keyword>
<name>A0A3N1CPV6_9ACTN</name>
<evidence type="ECO:0000256" key="1">
    <source>
        <dbReference type="SAM" id="Phobius"/>
    </source>
</evidence>
<sequence length="644" mass="71249">MSGDLVEISAEWAQWGKRADDRGYEVLAHSAAHFTRENFHQLLQRFSPGTPERLPQVTIGWAGQKRTHWVGIGIQEASSRPDRVGRRVSETRFFCVPYEILRHNQVTYLDLFQQFWNVSLPDEGMPVTVTVPLLRPDHIEVDLTSKAEKAAALLITGKPICVVAGERVTVHDRLRFLDAAAALLPYGVRTKLSASTWTSSTADHKIRFSFTDEPREDSFNLFWDSEELVRPREEPPRATWQMAVNYQTRLRESLRRDHLVGRLAGTVAPVSFEDPHLLLKALDDRPSDVHFGDAGGRMPDDPPEVVRALGAALESGETDKVDSCLKQLKIASAANHPEHVKKRLRENIMTYRLFSAAVRVQPSAKVALYQSLFATAFGQRLTEESYKQIVDFVGRASFSKEHIQALRQLTTGDVWLKFTLAWWQGADVLGQLLQAASPDELVTVAADVRTSHELREAVFREIDRRDPSEELATALLRHAFLCDVLRRHLPGVDGAQAERLKKLLAKVYGHEGFGPRELQEALTSGEVKVLPTVALIGAAAETYGEGAGAALIHKFLAVVIEQSGMNRLEKDRIHALLQDVPAPLYSPAEAAGFQAGLVAHASGGDLRSTWPGRLRAVLAGPIARSTLIALGLVAVVVAIVLLLA</sequence>
<dbReference type="OrthoDB" id="3344388at2"/>
<dbReference type="EMBL" id="RJKE01000001">
    <property type="protein sequence ID" value="ROO83340.1"/>
    <property type="molecule type" value="Genomic_DNA"/>
</dbReference>
<evidence type="ECO:0000313" key="2">
    <source>
        <dbReference type="EMBL" id="ROO83340.1"/>
    </source>
</evidence>
<reference evidence="2 3" key="1">
    <citation type="submission" date="2018-11" db="EMBL/GenBank/DDBJ databases">
        <title>Sequencing the genomes of 1000 actinobacteria strains.</title>
        <authorList>
            <person name="Klenk H.-P."/>
        </authorList>
    </citation>
    <scope>NUCLEOTIDE SEQUENCE [LARGE SCALE GENOMIC DNA]</scope>
    <source>
        <strain evidence="2 3">DSM 44254</strain>
    </source>
</reference>
<accession>A0A3N1CPV6</accession>